<evidence type="ECO:0000313" key="1">
    <source>
        <dbReference type="EMBL" id="GGM90216.1"/>
    </source>
</evidence>
<protein>
    <submittedName>
        <fullName evidence="1">Uncharacterized protein</fullName>
    </submittedName>
</protein>
<proteinExistence type="predicted"/>
<accession>A0A917UHX4</accession>
<dbReference type="AlphaFoldDB" id="A0A917UHX4"/>
<reference evidence="1" key="2">
    <citation type="submission" date="2020-09" db="EMBL/GenBank/DDBJ databases">
        <authorList>
            <person name="Sun Q."/>
            <person name="Ohkuma M."/>
        </authorList>
    </citation>
    <scope>NUCLEOTIDE SEQUENCE</scope>
    <source>
        <strain evidence="1">JCM 19831</strain>
    </source>
</reference>
<dbReference type="EMBL" id="BMPI01000140">
    <property type="protein sequence ID" value="GGM90216.1"/>
    <property type="molecule type" value="Genomic_DNA"/>
</dbReference>
<reference evidence="1" key="1">
    <citation type="journal article" date="2014" name="Int. J. Syst. Evol. Microbiol.">
        <title>Complete genome sequence of Corynebacterium casei LMG S-19264T (=DSM 44701T), isolated from a smear-ripened cheese.</title>
        <authorList>
            <consortium name="US DOE Joint Genome Institute (JGI-PGF)"/>
            <person name="Walter F."/>
            <person name="Albersmeier A."/>
            <person name="Kalinowski J."/>
            <person name="Ruckert C."/>
        </authorList>
    </citation>
    <scope>NUCLEOTIDE SEQUENCE</scope>
    <source>
        <strain evidence="1">JCM 19831</strain>
    </source>
</reference>
<sequence length="211" mass="22987">MVRGAPMPDDRDADLFEASLMLLAGAATPRGLDRRAGQDPWAALDTDVRLMVEFDTEPAAARFTDVMHAVPDARCWTRRRLTGIRRRYETFVVDVDGAEPSTVVGCLRDEWTCTAGFLLGSDTVNDVALRARAAAVWRSALLTAAPRVSSAGLRLRERHRASVRLLLRAAQLLGVTCQVRPARGSQSIHVEGRGVITLLSTIRLASGPEEA</sequence>
<dbReference type="Proteomes" id="UP000642070">
    <property type="component" value="Unassembled WGS sequence"/>
</dbReference>
<gene>
    <name evidence="1" type="ORF">GCM10007977_110340</name>
</gene>
<name>A0A917UHX4_9ACTN</name>
<comment type="caution">
    <text evidence="1">The sequence shown here is derived from an EMBL/GenBank/DDBJ whole genome shotgun (WGS) entry which is preliminary data.</text>
</comment>
<keyword evidence="2" id="KW-1185">Reference proteome</keyword>
<organism evidence="1 2">
    <name type="scientific">Dactylosporangium sucinum</name>
    <dbReference type="NCBI Taxonomy" id="1424081"/>
    <lineage>
        <taxon>Bacteria</taxon>
        <taxon>Bacillati</taxon>
        <taxon>Actinomycetota</taxon>
        <taxon>Actinomycetes</taxon>
        <taxon>Micromonosporales</taxon>
        <taxon>Micromonosporaceae</taxon>
        <taxon>Dactylosporangium</taxon>
    </lineage>
</organism>
<evidence type="ECO:0000313" key="2">
    <source>
        <dbReference type="Proteomes" id="UP000642070"/>
    </source>
</evidence>